<feature type="domain" description="DUF1707" evidence="2">
    <location>
        <begin position="7"/>
        <end position="59"/>
    </location>
</feature>
<keyword evidence="1" id="KW-0812">Transmembrane</keyword>
<evidence type="ECO:0000259" key="2">
    <source>
        <dbReference type="Pfam" id="PF08044"/>
    </source>
</evidence>
<feature type="transmembrane region" description="Helical" evidence="1">
    <location>
        <begin position="86"/>
        <end position="114"/>
    </location>
</feature>
<evidence type="ECO:0000256" key="1">
    <source>
        <dbReference type="SAM" id="Phobius"/>
    </source>
</evidence>
<dbReference type="PANTHER" id="PTHR40763:SF5">
    <property type="entry name" value="MEMBRANE PROTEIN"/>
    <property type="match status" value="1"/>
</dbReference>
<dbReference type="PANTHER" id="PTHR40763">
    <property type="entry name" value="MEMBRANE PROTEIN-RELATED"/>
    <property type="match status" value="1"/>
</dbReference>
<gene>
    <name evidence="3" type="ORF">SAMN06264365_102201</name>
</gene>
<dbReference type="OrthoDB" id="4772576at2"/>
<accession>A0A238W8N8</accession>
<evidence type="ECO:0000313" key="4">
    <source>
        <dbReference type="Proteomes" id="UP000198415"/>
    </source>
</evidence>
<organism evidence="3 4">
    <name type="scientific">Actinoplanes regularis</name>
    <dbReference type="NCBI Taxonomy" id="52697"/>
    <lineage>
        <taxon>Bacteria</taxon>
        <taxon>Bacillati</taxon>
        <taxon>Actinomycetota</taxon>
        <taxon>Actinomycetes</taxon>
        <taxon>Micromonosporales</taxon>
        <taxon>Micromonosporaceae</taxon>
        <taxon>Actinoplanes</taxon>
    </lineage>
</organism>
<dbReference type="InterPro" id="IPR012551">
    <property type="entry name" value="DUF1707_SHOCT-like"/>
</dbReference>
<proteinExistence type="predicted"/>
<dbReference type="EMBL" id="FZNR01000002">
    <property type="protein sequence ID" value="SNR42039.1"/>
    <property type="molecule type" value="Genomic_DNA"/>
</dbReference>
<keyword evidence="1" id="KW-0472">Membrane</keyword>
<keyword evidence="1" id="KW-1133">Transmembrane helix</keyword>
<dbReference type="RefSeq" id="WP_089292045.1">
    <property type="nucleotide sequence ID" value="NZ_BOMU01000031.1"/>
</dbReference>
<dbReference type="Pfam" id="PF08044">
    <property type="entry name" value="DUF1707"/>
    <property type="match status" value="1"/>
</dbReference>
<sequence>MYPSPHVRVSDADREAIVARLSTATAEGRLTIEEFSERSRQAYESRTWGDLSAVVHDLPSSALTQPDSAAPPAAAPGSRLPLFSMIAGLASLPLLILLGMPALFSAIAAVILGAKSLRAPARHGRAQAITGLICGALSLILMTMLVTIEF</sequence>
<keyword evidence="4" id="KW-1185">Reference proteome</keyword>
<evidence type="ECO:0000313" key="3">
    <source>
        <dbReference type="EMBL" id="SNR42039.1"/>
    </source>
</evidence>
<dbReference type="Proteomes" id="UP000198415">
    <property type="component" value="Unassembled WGS sequence"/>
</dbReference>
<name>A0A238W8N8_9ACTN</name>
<feature type="transmembrane region" description="Helical" evidence="1">
    <location>
        <begin position="126"/>
        <end position="148"/>
    </location>
</feature>
<dbReference type="AlphaFoldDB" id="A0A238W8N8"/>
<reference evidence="3 4" key="1">
    <citation type="submission" date="2017-06" db="EMBL/GenBank/DDBJ databases">
        <authorList>
            <person name="Kim H.J."/>
            <person name="Triplett B.A."/>
        </authorList>
    </citation>
    <scope>NUCLEOTIDE SEQUENCE [LARGE SCALE GENOMIC DNA]</scope>
    <source>
        <strain evidence="3 4">DSM 43151</strain>
    </source>
</reference>
<protein>
    <recommendedName>
        <fullName evidence="2">DUF1707 domain-containing protein</fullName>
    </recommendedName>
</protein>